<comment type="caution">
    <text evidence="10">The sequence shown here is derived from an EMBL/GenBank/DDBJ whole genome shotgun (WGS) entry which is preliminary data.</text>
</comment>
<dbReference type="InterPro" id="IPR003594">
    <property type="entry name" value="HATPase_dom"/>
</dbReference>
<dbReference type="PROSITE" id="PS50113">
    <property type="entry name" value="PAC"/>
    <property type="match status" value="1"/>
</dbReference>
<dbReference type="InterPro" id="IPR000700">
    <property type="entry name" value="PAS-assoc_C"/>
</dbReference>
<dbReference type="InterPro" id="IPR036890">
    <property type="entry name" value="HATPase_C_sf"/>
</dbReference>
<evidence type="ECO:0000256" key="4">
    <source>
        <dbReference type="ARBA" id="ARBA00022679"/>
    </source>
</evidence>
<dbReference type="Gene3D" id="1.10.287.130">
    <property type="match status" value="1"/>
</dbReference>
<dbReference type="InterPro" id="IPR036097">
    <property type="entry name" value="HisK_dim/P_sf"/>
</dbReference>
<dbReference type="Gene3D" id="3.30.450.20">
    <property type="entry name" value="PAS domain"/>
    <property type="match status" value="4"/>
</dbReference>
<dbReference type="PRINTS" id="PR00344">
    <property type="entry name" value="BCTRLSENSOR"/>
</dbReference>
<proteinExistence type="predicted"/>
<sequence>MSIPSLLVASIDNPLEVFFDLVPTGAALYAPVYDEYQELVDFRFARLNPAGQRLLGLPAQPPRTFREYYPDSVSTGVFDQYRTAYLTGQAATYDVPHAGPGPGPDTYFRLVAQRSGELLVVNFTDLGDPPRAEVEQALRERLAHEQAARAEAQRQRLYTMLEQFPAVVASYRGPEHVFELVSERFQQDFPTRTIKGLPVRQALPELESQHYYEILDGVYQTGEPFYGTELETWVDLTGTGKLELQYYTVYFQATRDAAGCIDGCLKFAYNVTAEVVARQQAAQLTHELEARVQERTSQLEAAQAATERQRRQWYELFRQAPAGICIFDGPEWVYEFINPGYQALFPGRALLGKRLVDALPEVADQPLMAILHHVYDTGEPFEASEVLVPLARTEDGPVEDIYFDLTYQARRDETGQIDGFVTYAYDVTAQVLARRAREAQQGELQRIFEQAPVAIGLYAGDELRVTALNSRMADLFGRPPAHMLGRPLLDALPELLGQGFDNLLRQVQQTRVPFVGQEMPVTLTRNGETRVTYYNFVYQPLYDADGQVLGVIDVTTEVTEQVLARRQVQDLNQELAAINEELQASNEELNESNRQLTRTNVDLDTFVYTASHDLKAPITNIESIVLALRDTLPAAVQQDEIVAHLLDLLNQTVARFQLTIGQLTDISRLQLAHAGPAEPVNLATVVEDVCLDLAPAIRAANAQLSVEVAPALRVSFSPANLRSIVYNLLSNAVKYRAFDRPAQVRVRAAQTPQAVVLTVQDNGLGMSAVQQRQLFGLFQRLHTHVEGTGVGLYITKRLVENAGGTIAVQSQPDVGTTFTVSFPV</sequence>
<dbReference type="PANTHER" id="PTHR42878:SF15">
    <property type="entry name" value="BACTERIOPHYTOCHROME"/>
    <property type="match status" value="1"/>
</dbReference>
<dbReference type="PROSITE" id="PS50109">
    <property type="entry name" value="HIS_KIN"/>
    <property type="match status" value="1"/>
</dbReference>
<dbReference type="PANTHER" id="PTHR42878">
    <property type="entry name" value="TWO-COMPONENT HISTIDINE KINASE"/>
    <property type="match status" value="1"/>
</dbReference>
<name>A0ABW4QSV1_9BACT</name>
<dbReference type="InterPro" id="IPR000014">
    <property type="entry name" value="PAS"/>
</dbReference>
<evidence type="ECO:0000256" key="6">
    <source>
        <dbReference type="ARBA" id="ARBA00023136"/>
    </source>
</evidence>
<dbReference type="RefSeq" id="WP_382313101.1">
    <property type="nucleotide sequence ID" value="NZ_JBHUFD010000003.1"/>
</dbReference>
<evidence type="ECO:0000259" key="8">
    <source>
        <dbReference type="PROSITE" id="PS50109"/>
    </source>
</evidence>
<dbReference type="Gene3D" id="3.30.565.10">
    <property type="entry name" value="Histidine kinase-like ATPase, C-terminal domain"/>
    <property type="match status" value="1"/>
</dbReference>
<keyword evidence="3" id="KW-0597">Phosphoprotein</keyword>
<dbReference type="InterPro" id="IPR050351">
    <property type="entry name" value="BphY/WalK/GraS-like"/>
</dbReference>
<keyword evidence="5" id="KW-0418">Kinase</keyword>
<keyword evidence="4" id="KW-0808">Transferase</keyword>
<dbReference type="Pfam" id="PF08448">
    <property type="entry name" value="PAS_4"/>
    <property type="match status" value="2"/>
</dbReference>
<dbReference type="SUPFAM" id="SSF47384">
    <property type="entry name" value="Homodimeric domain of signal transducing histidine kinase"/>
    <property type="match status" value="1"/>
</dbReference>
<evidence type="ECO:0000256" key="2">
    <source>
        <dbReference type="ARBA" id="ARBA00012438"/>
    </source>
</evidence>
<protein>
    <recommendedName>
        <fullName evidence="2">histidine kinase</fullName>
        <ecNumber evidence="2">2.7.13.3</ecNumber>
    </recommendedName>
</protein>
<dbReference type="EMBL" id="JBHUFD010000003">
    <property type="protein sequence ID" value="MFD1872656.1"/>
    <property type="molecule type" value="Genomic_DNA"/>
</dbReference>
<gene>
    <name evidence="10" type="ORF">ACFSDX_09455</name>
</gene>
<dbReference type="InterPro" id="IPR013656">
    <property type="entry name" value="PAS_4"/>
</dbReference>
<dbReference type="CDD" id="cd00130">
    <property type="entry name" value="PAS"/>
    <property type="match status" value="1"/>
</dbReference>
<dbReference type="Pfam" id="PF02518">
    <property type="entry name" value="HATPase_c"/>
    <property type="match status" value="1"/>
</dbReference>
<evidence type="ECO:0000313" key="10">
    <source>
        <dbReference type="EMBL" id="MFD1872656.1"/>
    </source>
</evidence>
<dbReference type="SMART" id="SM00091">
    <property type="entry name" value="PAS"/>
    <property type="match status" value="2"/>
</dbReference>
<accession>A0ABW4QSV1</accession>
<dbReference type="InterPro" id="IPR003661">
    <property type="entry name" value="HisK_dim/P_dom"/>
</dbReference>
<dbReference type="EC" id="2.7.13.3" evidence="2"/>
<evidence type="ECO:0000256" key="3">
    <source>
        <dbReference type="ARBA" id="ARBA00022553"/>
    </source>
</evidence>
<dbReference type="CDD" id="cd00082">
    <property type="entry name" value="HisKA"/>
    <property type="match status" value="1"/>
</dbReference>
<organism evidence="10 11">
    <name type="scientific">Hymenobacter bucti</name>
    <dbReference type="NCBI Taxonomy" id="1844114"/>
    <lineage>
        <taxon>Bacteria</taxon>
        <taxon>Pseudomonadati</taxon>
        <taxon>Bacteroidota</taxon>
        <taxon>Cytophagia</taxon>
        <taxon>Cytophagales</taxon>
        <taxon>Hymenobacteraceae</taxon>
        <taxon>Hymenobacter</taxon>
    </lineage>
</organism>
<reference evidence="11" key="1">
    <citation type="journal article" date="2019" name="Int. J. Syst. Evol. Microbiol.">
        <title>The Global Catalogue of Microorganisms (GCM) 10K type strain sequencing project: providing services to taxonomists for standard genome sequencing and annotation.</title>
        <authorList>
            <consortium name="The Broad Institute Genomics Platform"/>
            <consortium name="The Broad Institute Genome Sequencing Center for Infectious Disease"/>
            <person name="Wu L."/>
            <person name="Ma J."/>
        </authorList>
    </citation>
    <scope>NUCLEOTIDE SEQUENCE [LARGE SCALE GENOMIC DNA]</scope>
    <source>
        <strain evidence="11">CGMCC 1.15795</strain>
    </source>
</reference>
<dbReference type="InterPro" id="IPR005467">
    <property type="entry name" value="His_kinase_dom"/>
</dbReference>
<dbReference type="SUPFAM" id="SSF55785">
    <property type="entry name" value="PYP-like sensor domain (PAS domain)"/>
    <property type="match status" value="2"/>
</dbReference>
<feature type="domain" description="PAC" evidence="9">
    <location>
        <begin position="517"/>
        <end position="570"/>
    </location>
</feature>
<evidence type="ECO:0000256" key="7">
    <source>
        <dbReference type="SAM" id="Coils"/>
    </source>
</evidence>
<evidence type="ECO:0000259" key="9">
    <source>
        <dbReference type="PROSITE" id="PS50113"/>
    </source>
</evidence>
<keyword evidence="6" id="KW-0472">Membrane</keyword>
<evidence type="ECO:0000256" key="1">
    <source>
        <dbReference type="ARBA" id="ARBA00000085"/>
    </source>
</evidence>
<dbReference type="InterPro" id="IPR004358">
    <property type="entry name" value="Sig_transdc_His_kin-like_C"/>
</dbReference>
<comment type="catalytic activity">
    <reaction evidence="1">
        <text>ATP + protein L-histidine = ADP + protein N-phospho-L-histidine.</text>
        <dbReference type="EC" id="2.7.13.3"/>
    </reaction>
</comment>
<dbReference type="SUPFAM" id="SSF55874">
    <property type="entry name" value="ATPase domain of HSP90 chaperone/DNA topoisomerase II/histidine kinase"/>
    <property type="match status" value="1"/>
</dbReference>
<dbReference type="SMART" id="SM00387">
    <property type="entry name" value="HATPase_c"/>
    <property type="match status" value="1"/>
</dbReference>
<keyword evidence="11" id="KW-1185">Reference proteome</keyword>
<evidence type="ECO:0000256" key="5">
    <source>
        <dbReference type="ARBA" id="ARBA00022777"/>
    </source>
</evidence>
<keyword evidence="7" id="KW-0175">Coiled coil</keyword>
<dbReference type="Proteomes" id="UP001597197">
    <property type="component" value="Unassembled WGS sequence"/>
</dbReference>
<feature type="coiled-coil region" evidence="7">
    <location>
        <begin position="561"/>
        <end position="602"/>
    </location>
</feature>
<dbReference type="NCBIfam" id="TIGR00229">
    <property type="entry name" value="sensory_box"/>
    <property type="match status" value="1"/>
</dbReference>
<feature type="domain" description="Histidine kinase" evidence="8">
    <location>
        <begin position="609"/>
        <end position="824"/>
    </location>
</feature>
<dbReference type="InterPro" id="IPR035965">
    <property type="entry name" value="PAS-like_dom_sf"/>
</dbReference>
<evidence type="ECO:0000313" key="11">
    <source>
        <dbReference type="Proteomes" id="UP001597197"/>
    </source>
</evidence>